<reference evidence="1 2" key="1">
    <citation type="submission" date="2023-05" db="EMBL/GenBank/DDBJ databases">
        <title>Pseudoalteromonas ardens sp. nov., Pseudoalteromonas obscura sp. nov., and Pseudoalteromonas umbrosa sp. nov., isolated from the coral Montipora capitata.</title>
        <authorList>
            <person name="Thomas E.M."/>
            <person name="Smith E.M."/>
            <person name="Papke E."/>
            <person name="Shlafstein M.D."/>
            <person name="Oline D.K."/>
            <person name="Videau P."/>
            <person name="Saw J.H."/>
            <person name="Strangman W.K."/>
            <person name="Ushijima B."/>
        </authorList>
    </citation>
    <scope>NUCLEOTIDE SEQUENCE [LARGE SCALE GENOMIC DNA]</scope>
    <source>
        <strain evidence="1 2">P94</strain>
    </source>
</reference>
<dbReference type="Proteomes" id="UP001231915">
    <property type="component" value="Unassembled WGS sequence"/>
</dbReference>
<protein>
    <submittedName>
        <fullName evidence="1">Uncharacterized protein</fullName>
    </submittedName>
</protein>
<evidence type="ECO:0000313" key="1">
    <source>
        <dbReference type="EMBL" id="MDK2594274.1"/>
    </source>
</evidence>
<name>A0ABT7EGV7_9GAMM</name>
<evidence type="ECO:0000313" key="2">
    <source>
        <dbReference type="Proteomes" id="UP001231915"/>
    </source>
</evidence>
<sequence>MNIKSLIFFSLGLFAGVLLSGLWFKSAPQTQSIAAAESVSKPVQDTLMPICTESKKLLPVQHKTKTVPDALSTASSFALKFASDEEIAQFALQQGILDQDSIERISDIKQAAERLSKIALGENLDDDVEMLNHGPSRVYFSNGAEGLAGYANQNEFEAEVKKVTATFETGADHGHKVLVKWFNKDTNQMLAFKNISIKSADRLHYIKMSRNQWQSGEYRVEIYAISDDFPMLSSGNYFVRAN</sequence>
<accession>A0ABT7EGV7</accession>
<dbReference type="EMBL" id="JASJUT010000001">
    <property type="protein sequence ID" value="MDK2594274.1"/>
    <property type="molecule type" value="Genomic_DNA"/>
</dbReference>
<organism evidence="1 2">
    <name type="scientific">Pseudoalteromonas obscura</name>
    <dbReference type="NCBI Taxonomy" id="3048491"/>
    <lineage>
        <taxon>Bacteria</taxon>
        <taxon>Pseudomonadati</taxon>
        <taxon>Pseudomonadota</taxon>
        <taxon>Gammaproteobacteria</taxon>
        <taxon>Alteromonadales</taxon>
        <taxon>Pseudoalteromonadaceae</taxon>
        <taxon>Pseudoalteromonas</taxon>
    </lineage>
</organism>
<keyword evidence="2" id="KW-1185">Reference proteome</keyword>
<proteinExistence type="predicted"/>
<comment type="caution">
    <text evidence="1">The sequence shown here is derived from an EMBL/GenBank/DDBJ whole genome shotgun (WGS) entry which is preliminary data.</text>
</comment>
<gene>
    <name evidence="1" type="ORF">QNM18_04195</name>
</gene>